<feature type="domain" description="Uracil-DNA glycosylase-like" evidence="1">
    <location>
        <begin position="7"/>
        <end position="162"/>
    </location>
</feature>
<dbReference type="InterPro" id="IPR005122">
    <property type="entry name" value="Uracil-DNA_glycosylase-like"/>
</dbReference>
<name>A0A7Z2NTL1_9SPHN</name>
<sequence length="178" mass="18320">MHAACFPPVVDPHTRLLLLGSLPGRASLAAGRYYAHPRNLFWRLAGDALGVDLAALDYEARLATLGAHGIGLWDVIADATRPGSLDAAIRAANANDLAALCRTLPALAAIAFNGATAARIGRARLAGLPGLANLALIDLPSSSPAYAALPYAAKRDRWAAIAGFAGRPPSAARAQRAG</sequence>
<keyword evidence="3" id="KW-1185">Reference proteome</keyword>
<dbReference type="InterPro" id="IPR026353">
    <property type="entry name" value="Hypoxan-DNA_Glyclase"/>
</dbReference>
<dbReference type="SMART" id="SM00987">
    <property type="entry name" value="UreE_C"/>
    <property type="match status" value="1"/>
</dbReference>
<dbReference type="EMBL" id="CP047895">
    <property type="protein sequence ID" value="QHL89600.1"/>
    <property type="molecule type" value="Genomic_DNA"/>
</dbReference>
<dbReference type="KEGG" id="schy:GVO57_00620"/>
<dbReference type="Pfam" id="PF03167">
    <property type="entry name" value="UDG"/>
    <property type="match status" value="1"/>
</dbReference>
<dbReference type="InterPro" id="IPR036895">
    <property type="entry name" value="Uracil-DNA_glycosylase-like_sf"/>
</dbReference>
<keyword evidence="2" id="KW-0326">Glycosidase</keyword>
<dbReference type="Gene3D" id="3.40.470.10">
    <property type="entry name" value="Uracil-DNA glycosylase-like domain"/>
    <property type="match status" value="1"/>
</dbReference>
<organism evidence="2 3">
    <name type="scientific">Sphingomonas changnyeongensis</name>
    <dbReference type="NCBI Taxonomy" id="2698679"/>
    <lineage>
        <taxon>Bacteria</taxon>
        <taxon>Pseudomonadati</taxon>
        <taxon>Pseudomonadota</taxon>
        <taxon>Alphaproteobacteria</taxon>
        <taxon>Sphingomonadales</taxon>
        <taxon>Sphingomonadaceae</taxon>
        <taxon>Sphingomonas</taxon>
    </lineage>
</organism>
<dbReference type="GO" id="GO:0033958">
    <property type="term" value="F:DNA-deoxyinosine glycosylase activity"/>
    <property type="evidence" value="ECO:0007669"/>
    <property type="project" value="UniProtKB-EC"/>
</dbReference>
<reference evidence="2 3" key="1">
    <citation type="submission" date="2020-01" db="EMBL/GenBank/DDBJ databases">
        <title>Sphingomonas sp. C33 whole genome sequece.</title>
        <authorList>
            <person name="Park C."/>
        </authorList>
    </citation>
    <scope>NUCLEOTIDE SEQUENCE [LARGE SCALE GENOMIC DNA]</scope>
    <source>
        <strain evidence="2 3">C33</strain>
    </source>
</reference>
<proteinExistence type="predicted"/>
<dbReference type="Proteomes" id="UP000464468">
    <property type="component" value="Chromosome"/>
</dbReference>
<dbReference type="CDD" id="cd10032">
    <property type="entry name" value="UDG-F6_HDG"/>
    <property type="match status" value="1"/>
</dbReference>
<dbReference type="NCBIfam" id="TIGR04274">
    <property type="entry name" value="hypoxanDNAglyco"/>
    <property type="match status" value="1"/>
</dbReference>
<dbReference type="RefSeq" id="WP_160590992.1">
    <property type="nucleotide sequence ID" value="NZ_CP047895.1"/>
</dbReference>
<dbReference type="AlphaFoldDB" id="A0A7Z2NTL1"/>
<evidence type="ECO:0000313" key="2">
    <source>
        <dbReference type="EMBL" id="QHL89600.1"/>
    </source>
</evidence>
<accession>A0A7Z2NTL1</accession>
<dbReference type="SMART" id="SM00986">
    <property type="entry name" value="UDG"/>
    <property type="match status" value="1"/>
</dbReference>
<evidence type="ECO:0000259" key="1">
    <source>
        <dbReference type="SMART" id="SM00986"/>
    </source>
</evidence>
<dbReference type="SUPFAM" id="SSF52141">
    <property type="entry name" value="Uracil-DNA glycosylase-like"/>
    <property type="match status" value="1"/>
</dbReference>
<gene>
    <name evidence="2" type="ORF">GVO57_00620</name>
</gene>
<protein>
    <submittedName>
        <fullName evidence="2">DNA-deoxyinosine glycosylase</fullName>
        <ecNumber evidence="2">3.2.2.15</ecNumber>
    </submittedName>
</protein>
<keyword evidence="2" id="KW-0378">Hydrolase</keyword>
<evidence type="ECO:0000313" key="3">
    <source>
        <dbReference type="Proteomes" id="UP000464468"/>
    </source>
</evidence>
<dbReference type="EC" id="3.2.2.15" evidence="2"/>